<evidence type="ECO:0000256" key="8">
    <source>
        <dbReference type="ARBA" id="ARBA00023163"/>
    </source>
</evidence>
<keyword evidence="8" id="KW-0804">Transcription</keyword>
<protein>
    <recommendedName>
        <fullName evidence="11">C2H2-type domain-containing protein</fullName>
    </recommendedName>
</protein>
<comment type="subcellular location">
    <subcellularLocation>
        <location evidence="1">Nucleus</location>
    </subcellularLocation>
</comment>
<dbReference type="PROSITE" id="PS50157">
    <property type="entry name" value="ZINC_FINGER_C2H2_2"/>
    <property type="match status" value="2"/>
</dbReference>
<evidence type="ECO:0000256" key="2">
    <source>
        <dbReference type="ARBA" id="ARBA00022723"/>
    </source>
</evidence>
<evidence type="ECO:0000256" key="10">
    <source>
        <dbReference type="PROSITE-ProRule" id="PRU00042"/>
    </source>
</evidence>
<dbReference type="GO" id="GO:0000978">
    <property type="term" value="F:RNA polymerase II cis-regulatory region sequence-specific DNA binding"/>
    <property type="evidence" value="ECO:0007669"/>
    <property type="project" value="TreeGrafter"/>
</dbReference>
<organism evidence="12 13">
    <name type="scientific">Caerostris extrusa</name>
    <name type="common">Bark spider</name>
    <name type="synonym">Caerostris bankana</name>
    <dbReference type="NCBI Taxonomy" id="172846"/>
    <lineage>
        <taxon>Eukaryota</taxon>
        <taxon>Metazoa</taxon>
        <taxon>Ecdysozoa</taxon>
        <taxon>Arthropoda</taxon>
        <taxon>Chelicerata</taxon>
        <taxon>Arachnida</taxon>
        <taxon>Araneae</taxon>
        <taxon>Araneomorphae</taxon>
        <taxon>Entelegynae</taxon>
        <taxon>Araneoidea</taxon>
        <taxon>Araneidae</taxon>
        <taxon>Caerostris</taxon>
    </lineage>
</organism>
<feature type="domain" description="C2H2-type" evidence="11">
    <location>
        <begin position="40"/>
        <end position="67"/>
    </location>
</feature>
<dbReference type="Proteomes" id="UP001054945">
    <property type="component" value="Unassembled WGS sequence"/>
</dbReference>
<dbReference type="Pfam" id="PF00096">
    <property type="entry name" value="zf-C2H2"/>
    <property type="match status" value="2"/>
</dbReference>
<dbReference type="InterPro" id="IPR036236">
    <property type="entry name" value="Znf_C2H2_sf"/>
</dbReference>
<evidence type="ECO:0000256" key="6">
    <source>
        <dbReference type="ARBA" id="ARBA00023015"/>
    </source>
</evidence>
<name>A0AAV4YET7_CAEEX</name>
<reference evidence="12 13" key="1">
    <citation type="submission" date="2021-06" db="EMBL/GenBank/DDBJ databases">
        <title>Caerostris extrusa draft genome.</title>
        <authorList>
            <person name="Kono N."/>
            <person name="Arakawa K."/>
        </authorList>
    </citation>
    <scope>NUCLEOTIDE SEQUENCE [LARGE SCALE GENOMIC DNA]</scope>
</reference>
<dbReference type="PANTHER" id="PTHR24396">
    <property type="entry name" value="ZINC FINGER PROTEIN"/>
    <property type="match status" value="1"/>
</dbReference>
<dbReference type="SUPFAM" id="SSF57667">
    <property type="entry name" value="beta-beta-alpha zinc fingers"/>
    <property type="match status" value="1"/>
</dbReference>
<accession>A0AAV4YET7</accession>
<evidence type="ECO:0000313" key="12">
    <source>
        <dbReference type="EMBL" id="GIZ04536.1"/>
    </source>
</evidence>
<gene>
    <name evidence="12" type="ORF">CEXT_267791</name>
</gene>
<dbReference type="PANTHER" id="PTHR24396:SF25">
    <property type="entry name" value="ZINC FINGER PROTEIN 644"/>
    <property type="match status" value="1"/>
</dbReference>
<dbReference type="InterPro" id="IPR013087">
    <property type="entry name" value="Znf_C2H2_type"/>
</dbReference>
<evidence type="ECO:0000259" key="11">
    <source>
        <dbReference type="PROSITE" id="PS50157"/>
    </source>
</evidence>
<evidence type="ECO:0000256" key="3">
    <source>
        <dbReference type="ARBA" id="ARBA00022737"/>
    </source>
</evidence>
<comment type="caution">
    <text evidence="12">The sequence shown here is derived from an EMBL/GenBank/DDBJ whole genome shotgun (WGS) entry which is preliminary data.</text>
</comment>
<feature type="domain" description="C2H2-type" evidence="11">
    <location>
        <begin position="68"/>
        <end position="97"/>
    </location>
</feature>
<keyword evidence="2" id="KW-0479">Metal-binding</keyword>
<dbReference type="AlphaFoldDB" id="A0AAV4YET7"/>
<evidence type="ECO:0000256" key="4">
    <source>
        <dbReference type="ARBA" id="ARBA00022771"/>
    </source>
</evidence>
<dbReference type="GO" id="GO:0000981">
    <property type="term" value="F:DNA-binding transcription factor activity, RNA polymerase II-specific"/>
    <property type="evidence" value="ECO:0007669"/>
    <property type="project" value="TreeGrafter"/>
</dbReference>
<keyword evidence="13" id="KW-1185">Reference proteome</keyword>
<evidence type="ECO:0000256" key="1">
    <source>
        <dbReference type="ARBA" id="ARBA00004123"/>
    </source>
</evidence>
<evidence type="ECO:0000256" key="7">
    <source>
        <dbReference type="ARBA" id="ARBA00023125"/>
    </source>
</evidence>
<evidence type="ECO:0000256" key="9">
    <source>
        <dbReference type="ARBA" id="ARBA00023242"/>
    </source>
</evidence>
<dbReference type="SMART" id="SM00355">
    <property type="entry name" value="ZnF_C2H2"/>
    <property type="match status" value="2"/>
</dbReference>
<keyword evidence="9" id="KW-0539">Nucleus</keyword>
<dbReference type="EMBL" id="BPLR01019099">
    <property type="protein sequence ID" value="GIZ04536.1"/>
    <property type="molecule type" value="Genomic_DNA"/>
</dbReference>
<keyword evidence="7" id="KW-0238">DNA-binding</keyword>
<proteinExistence type="predicted"/>
<keyword evidence="5" id="KW-0862">Zinc</keyword>
<dbReference type="InterPro" id="IPR051643">
    <property type="entry name" value="Transcr_Reg_ZincFinger"/>
</dbReference>
<keyword evidence="4 10" id="KW-0863">Zinc-finger</keyword>
<dbReference type="GO" id="GO:0008270">
    <property type="term" value="F:zinc ion binding"/>
    <property type="evidence" value="ECO:0007669"/>
    <property type="project" value="UniProtKB-KW"/>
</dbReference>
<dbReference type="FunFam" id="3.30.160.60:FF:000325">
    <property type="entry name" value="ZFP90 zinc finger protein"/>
    <property type="match status" value="1"/>
</dbReference>
<evidence type="ECO:0000313" key="13">
    <source>
        <dbReference type="Proteomes" id="UP001054945"/>
    </source>
</evidence>
<keyword evidence="6" id="KW-0805">Transcription regulation</keyword>
<dbReference type="Gene3D" id="3.30.160.60">
    <property type="entry name" value="Classic Zinc Finger"/>
    <property type="match status" value="2"/>
</dbReference>
<dbReference type="PROSITE" id="PS00028">
    <property type="entry name" value="ZINC_FINGER_C2H2_1"/>
    <property type="match status" value="2"/>
</dbReference>
<evidence type="ECO:0000256" key="5">
    <source>
        <dbReference type="ARBA" id="ARBA00022833"/>
    </source>
</evidence>
<keyword evidence="3" id="KW-0677">Repeat</keyword>
<sequence>MSASEGSVNCNKNSDTFFGRKACTLKKKMDVPQKMRKSFYECSKCSMTFRRKDYLESHERCHIVEKPYVCSFCDKAFTDSGTLGVHILAKYHIQVRNAVKALLKVETCPQHAHSRKTIFM</sequence>
<dbReference type="GO" id="GO:0005634">
    <property type="term" value="C:nucleus"/>
    <property type="evidence" value="ECO:0007669"/>
    <property type="project" value="UniProtKB-SubCell"/>
</dbReference>